<dbReference type="InterPro" id="IPR029787">
    <property type="entry name" value="Nucleotide_cyclase"/>
</dbReference>
<dbReference type="OrthoDB" id="23692at2"/>
<dbReference type="SUPFAM" id="SSF55781">
    <property type="entry name" value="GAF domain-like"/>
    <property type="match status" value="2"/>
</dbReference>
<dbReference type="Pfam" id="PF00360">
    <property type="entry name" value="PHY"/>
    <property type="match status" value="1"/>
</dbReference>
<dbReference type="Proteomes" id="UP000320513">
    <property type="component" value="Unassembled WGS sequence"/>
</dbReference>
<dbReference type="GO" id="GO:0009881">
    <property type="term" value="F:photoreceptor activity"/>
    <property type="evidence" value="ECO:0007669"/>
    <property type="project" value="UniProtKB-KW"/>
</dbReference>
<dbReference type="InterPro" id="IPR052155">
    <property type="entry name" value="Biofilm_reg_signaling"/>
</dbReference>
<evidence type="ECO:0000259" key="7">
    <source>
        <dbReference type="PROSITE" id="PS50887"/>
    </source>
</evidence>
<dbReference type="CDD" id="cd00130">
    <property type="entry name" value="PAS"/>
    <property type="match status" value="1"/>
</dbReference>
<keyword evidence="9" id="KW-1185">Reference proteome</keyword>
<dbReference type="PANTHER" id="PTHR44757">
    <property type="entry name" value="DIGUANYLATE CYCLASE DGCP"/>
    <property type="match status" value="1"/>
</dbReference>
<dbReference type="CDD" id="cd01949">
    <property type="entry name" value="GGDEF"/>
    <property type="match status" value="1"/>
</dbReference>
<dbReference type="Pfam" id="PF00990">
    <property type="entry name" value="GGDEF"/>
    <property type="match status" value="1"/>
</dbReference>
<gene>
    <name evidence="8" type="ORF">FPZ47_15885</name>
</gene>
<dbReference type="InterPro" id="IPR016132">
    <property type="entry name" value="Phyto_chromo_attachment"/>
</dbReference>
<dbReference type="PRINTS" id="PR01033">
    <property type="entry name" value="PHYTOCHROME"/>
</dbReference>
<sequence>MRRLSAILFRLRRSRTRPALASLHDRCGCLRRIRSRPRPCRRGRAGRFRVDQRHHARTGCLAGDDPVTAHAHPSPDVPLDCASEQLHLSGRIQAHGALVAADLRDGRITYASANTAELIGARPDQLFDSPVLDIFAPREQQRLEQAIAETGYRPSSPDLYGMRPAAAFDGKTDVMLHRVGGQVVIEIERAHEDEQANLVPVLHASQTVGEATSVSEIEAAVASAVRALTGLDRAMVYLFHDDEHGEVVAEDRLPGLVEYLGHHFPASDIPLQARRIYTRQASRFIPDADEGDVAVIASPRMAGASLDLSGAALRSVSPFHLEYMRNMRTAASVSFSMADGSRLTRLVTCTSASPRWLSRARRRSCELLVRQARLQLAAAEQISRLNEAADRQSIRTRLRAAMHSAPAVADGLTSAPAELLALCRADGAAACADGQYRAVGAAPSEEAVRRLVGEIRAAHSAGAPWATDRLEPSTAEVLGAAGCLFVALGGPEDFVVWFRRDRPQQLRWLGDPHTHYTGSIHPRKSFDTWVERVSGSGASWTDADLQAAQLLVHDVESAQLGRAQAKLAHLSLHDPLTGLPNRRHLSSVMAAMLARATPSEPVAAIFIDLDRFKEVNDAYGHDAGDCVLREAARRIAEVIRARGDVVWRPDGENPPTVRLGGDEFVVLLPGADDEGAAQVADRIRQSLLEPIAIGPDLQLTIGAAVGVALAAEPAEPRDLLRRADAAMYEDKRRRPRPAQGFE</sequence>
<dbReference type="PROSITE" id="PS50887">
    <property type="entry name" value="GGDEF"/>
    <property type="match status" value="1"/>
</dbReference>
<dbReference type="Gene3D" id="3.30.450.270">
    <property type="match status" value="1"/>
</dbReference>
<evidence type="ECO:0000256" key="2">
    <source>
        <dbReference type="ARBA" id="ARBA00022606"/>
    </source>
</evidence>
<dbReference type="PROSITE" id="PS50112">
    <property type="entry name" value="PAS"/>
    <property type="match status" value="1"/>
</dbReference>
<dbReference type="SUPFAM" id="SSF55073">
    <property type="entry name" value="Nucleotide cyclase"/>
    <property type="match status" value="1"/>
</dbReference>
<name>A0A557XND8_9MYCO</name>
<dbReference type="Gene3D" id="3.30.450.20">
    <property type="entry name" value="PAS domain"/>
    <property type="match status" value="1"/>
</dbReference>
<dbReference type="InterPro" id="IPR000160">
    <property type="entry name" value="GGDEF_dom"/>
</dbReference>
<dbReference type="PROSITE" id="PS50046">
    <property type="entry name" value="PHYTOCHROME_2"/>
    <property type="match status" value="1"/>
</dbReference>
<reference evidence="8 9" key="1">
    <citation type="submission" date="2019-07" db="EMBL/GenBank/DDBJ databases">
        <title>New Mycobacterium species.</title>
        <authorList>
            <person name="Tortoli E."/>
            <person name="Ghielmetti G."/>
            <person name="Friedel U."/>
            <person name="Trovato A."/>
        </authorList>
    </citation>
    <scope>NUCLEOTIDE SEQUENCE [LARGE SCALE GENOMIC DNA]</scope>
    <source>
        <strain evidence="8 9">16-83</strain>
    </source>
</reference>
<keyword evidence="3" id="KW-0157">Chromophore</keyword>
<comment type="caution">
    <text evidence="8">The sequence shown here is derived from an EMBL/GenBank/DDBJ whole genome shotgun (WGS) entry which is preliminary data.</text>
</comment>
<dbReference type="SMART" id="SM00091">
    <property type="entry name" value="PAS"/>
    <property type="match status" value="1"/>
</dbReference>
<dbReference type="InterPro" id="IPR001294">
    <property type="entry name" value="Phytochrome"/>
</dbReference>
<evidence type="ECO:0000256" key="3">
    <source>
        <dbReference type="ARBA" id="ARBA00022991"/>
    </source>
</evidence>
<dbReference type="EMBL" id="VMQU01000066">
    <property type="protein sequence ID" value="TVS87380.1"/>
    <property type="molecule type" value="Genomic_DNA"/>
</dbReference>
<dbReference type="InterPro" id="IPR043150">
    <property type="entry name" value="Phytochrome_PHY_sf"/>
</dbReference>
<dbReference type="SMART" id="SM00267">
    <property type="entry name" value="GGDEF"/>
    <property type="match status" value="1"/>
</dbReference>
<organism evidence="8 9">
    <name type="scientific">Mycobacterium helveticum</name>
    <dbReference type="NCBI Taxonomy" id="2592811"/>
    <lineage>
        <taxon>Bacteria</taxon>
        <taxon>Bacillati</taxon>
        <taxon>Actinomycetota</taxon>
        <taxon>Actinomycetes</taxon>
        <taxon>Mycobacteriales</taxon>
        <taxon>Mycobacteriaceae</taxon>
        <taxon>Mycobacterium</taxon>
    </lineage>
</organism>
<dbReference type="InterPro" id="IPR013515">
    <property type="entry name" value="Phytochrome_cen-reg"/>
</dbReference>
<dbReference type="InterPro" id="IPR013654">
    <property type="entry name" value="PAS_2"/>
</dbReference>
<evidence type="ECO:0000313" key="9">
    <source>
        <dbReference type="Proteomes" id="UP000320513"/>
    </source>
</evidence>
<evidence type="ECO:0000259" key="6">
    <source>
        <dbReference type="PROSITE" id="PS50112"/>
    </source>
</evidence>
<evidence type="ECO:0000259" key="5">
    <source>
        <dbReference type="PROSITE" id="PS50046"/>
    </source>
</evidence>
<dbReference type="SUPFAM" id="SSF55785">
    <property type="entry name" value="PYP-like sensor domain (PAS domain)"/>
    <property type="match status" value="1"/>
</dbReference>
<evidence type="ECO:0000256" key="1">
    <source>
        <dbReference type="ARBA" id="ARBA00022543"/>
    </source>
</evidence>
<feature type="domain" description="GGDEF" evidence="7">
    <location>
        <begin position="600"/>
        <end position="742"/>
    </location>
</feature>
<dbReference type="NCBIfam" id="TIGR00254">
    <property type="entry name" value="GGDEF"/>
    <property type="match status" value="1"/>
</dbReference>
<dbReference type="Gene3D" id="3.30.450.40">
    <property type="match status" value="1"/>
</dbReference>
<dbReference type="GO" id="GO:0006355">
    <property type="term" value="P:regulation of DNA-templated transcription"/>
    <property type="evidence" value="ECO:0007669"/>
    <property type="project" value="InterPro"/>
</dbReference>
<dbReference type="Gene3D" id="3.30.70.270">
    <property type="match status" value="1"/>
</dbReference>
<keyword evidence="1" id="KW-0600">Photoreceptor protein</keyword>
<dbReference type="PANTHER" id="PTHR44757:SF2">
    <property type="entry name" value="BIOFILM ARCHITECTURE MAINTENANCE PROTEIN MBAA"/>
    <property type="match status" value="1"/>
</dbReference>
<protein>
    <submittedName>
        <fullName evidence="8">Diguanylate cyclase</fullName>
    </submittedName>
</protein>
<proteinExistence type="predicted"/>
<accession>A0A557XND8</accession>
<dbReference type="InterPro" id="IPR029016">
    <property type="entry name" value="GAF-like_dom_sf"/>
</dbReference>
<evidence type="ECO:0000313" key="8">
    <source>
        <dbReference type="EMBL" id="TVS87380.1"/>
    </source>
</evidence>
<keyword evidence="4" id="KW-0675">Receptor</keyword>
<dbReference type="GO" id="GO:0009584">
    <property type="term" value="P:detection of visible light"/>
    <property type="evidence" value="ECO:0007669"/>
    <property type="project" value="InterPro"/>
</dbReference>
<feature type="domain" description="PAS" evidence="6">
    <location>
        <begin position="105"/>
        <end position="147"/>
    </location>
</feature>
<dbReference type="InterPro" id="IPR035965">
    <property type="entry name" value="PAS-like_dom_sf"/>
</dbReference>
<dbReference type="Pfam" id="PF08446">
    <property type="entry name" value="PAS_2"/>
    <property type="match status" value="1"/>
</dbReference>
<evidence type="ECO:0000256" key="4">
    <source>
        <dbReference type="ARBA" id="ARBA00023170"/>
    </source>
</evidence>
<dbReference type="InterPro" id="IPR000014">
    <property type="entry name" value="PAS"/>
</dbReference>
<feature type="domain" description="Phytochrome chromophore attachment site" evidence="5">
    <location>
        <begin position="213"/>
        <end position="370"/>
    </location>
</feature>
<keyword evidence="2" id="KW-0716">Sensory transduction</keyword>
<dbReference type="InterPro" id="IPR043128">
    <property type="entry name" value="Rev_trsase/Diguanyl_cyclase"/>
</dbReference>
<dbReference type="AlphaFoldDB" id="A0A557XND8"/>